<evidence type="ECO:0000313" key="1">
    <source>
        <dbReference type="EMBL" id="QJA96632.1"/>
    </source>
</evidence>
<protein>
    <submittedName>
        <fullName evidence="1">Uncharacterized protein</fullName>
    </submittedName>
</protein>
<proteinExistence type="predicted"/>
<gene>
    <name evidence="1" type="ORF">MM415B07830_0003</name>
</gene>
<dbReference type="EMBL" id="MT143419">
    <property type="protein sequence ID" value="QJA96632.1"/>
    <property type="molecule type" value="Genomic_DNA"/>
</dbReference>
<reference evidence="1" key="1">
    <citation type="submission" date="2020-03" db="EMBL/GenBank/DDBJ databases">
        <title>The deep terrestrial virosphere.</title>
        <authorList>
            <person name="Holmfeldt K."/>
            <person name="Nilsson E."/>
            <person name="Simone D."/>
            <person name="Lopez-Fernandez M."/>
            <person name="Wu X."/>
            <person name="de Brujin I."/>
            <person name="Lundin D."/>
            <person name="Andersson A."/>
            <person name="Bertilsson S."/>
            <person name="Dopson M."/>
        </authorList>
    </citation>
    <scope>NUCLEOTIDE SEQUENCE</scope>
    <source>
        <strain evidence="1">MM415B07830</strain>
    </source>
</reference>
<accession>A0A6M3LSZ9</accession>
<name>A0A6M3LSZ9_9ZZZZ</name>
<sequence length="107" mass="12260">MATKKRKKKLRQNGRFELRINDDRKTRFETMAMEKGLTLAGYILLALDEQYRRDVQTMPPQPLIAPRRPKPEAEDVCPKCGDTKGGLLLSGRDGLKCDQCDYKASFK</sequence>
<dbReference type="AlphaFoldDB" id="A0A6M3LSZ9"/>
<organism evidence="1">
    <name type="scientific">viral metagenome</name>
    <dbReference type="NCBI Taxonomy" id="1070528"/>
    <lineage>
        <taxon>unclassified sequences</taxon>
        <taxon>metagenomes</taxon>
        <taxon>organismal metagenomes</taxon>
    </lineage>
</organism>